<dbReference type="InterPro" id="IPR036568">
    <property type="entry name" value="GGCT-like_sf"/>
</dbReference>
<dbReference type="InterPro" id="IPR009288">
    <property type="entry name" value="AIG2-like_dom"/>
</dbReference>
<name>A0ABN6E1F4_9BACT</name>
<organism evidence="2 3">
    <name type="scientific">Desulfuromonas versatilis</name>
    <dbReference type="NCBI Taxonomy" id="2802975"/>
    <lineage>
        <taxon>Bacteria</taxon>
        <taxon>Pseudomonadati</taxon>
        <taxon>Thermodesulfobacteriota</taxon>
        <taxon>Desulfuromonadia</taxon>
        <taxon>Desulfuromonadales</taxon>
        <taxon>Desulfuromonadaceae</taxon>
        <taxon>Desulfuromonas</taxon>
    </lineage>
</organism>
<dbReference type="CDD" id="cd06661">
    <property type="entry name" value="GGCT_like"/>
    <property type="match status" value="1"/>
</dbReference>
<protein>
    <submittedName>
        <fullName evidence="2">Gamma-glutamylcyclotransferase</fullName>
    </submittedName>
</protein>
<dbReference type="Gene3D" id="3.10.490.10">
    <property type="entry name" value="Gamma-glutamyl cyclotransferase-like"/>
    <property type="match status" value="1"/>
</dbReference>
<keyword evidence="3" id="KW-1185">Reference proteome</keyword>
<sequence length="182" mass="20845">MHYLAYGSNLHPLRLQRRIGDCRLLGTVELARWDLRFHKRGQDGSGKCNLLFTGAPGDKACCALYRIAPEMKKTLDFFEGLGKGYETGTFHLEFKGQPIEAFTYLAMDGYVNASLRPFDWYLELVLLGMEYCAFQSDYTERFAGIETIADHDLVRVKEHRKLLQQIKEFNKNSSPNLLPDGL</sequence>
<accession>A0ABN6E1F4</accession>
<evidence type="ECO:0000313" key="3">
    <source>
        <dbReference type="Proteomes" id="UP001319827"/>
    </source>
</evidence>
<feature type="domain" description="Gamma-glutamylcyclotransferase AIG2-like" evidence="1">
    <location>
        <begin position="5"/>
        <end position="108"/>
    </location>
</feature>
<gene>
    <name evidence="2" type="ORF">DESUT3_32100</name>
</gene>
<dbReference type="SUPFAM" id="SSF110857">
    <property type="entry name" value="Gamma-glutamyl cyclotransferase-like"/>
    <property type="match status" value="1"/>
</dbReference>
<evidence type="ECO:0000313" key="2">
    <source>
        <dbReference type="EMBL" id="BCR06141.1"/>
    </source>
</evidence>
<dbReference type="RefSeq" id="WP_221249518.1">
    <property type="nucleotide sequence ID" value="NZ_AP024355.1"/>
</dbReference>
<proteinExistence type="predicted"/>
<evidence type="ECO:0000259" key="1">
    <source>
        <dbReference type="Pfam" id="PF06094"/>
    </source>
</evidence>
<reference evidence="2 3" key="1">
    <citation type="journal article" date="2016" name="C (Basel)">
        <title>Selective Growth of and Electricity Production by Marine Exoelectrogenic Bacteria in Self-Aggregated Hydrogel of Microbially Reduced Graphene Oxide.</title>
        <authorList>
            <person name="Yoshida N."/>
            <person name="Goto Y."/>
            <person name="Miyata Y."/>
        </authorList>
    </citation>
    <scope>NUCLEOTIDE SEQUENCE [LARGE SCALE GENOMIC DNA]</scope>
    <source>
        <strain evidence="2 3">NIT-T3</strain>
    </source>
</reference>
<dbReference type="Proteomes" id="UP001319827">
    <property type="component" value="Chromosome"/>
</dbReference>
<dbReference type="Pfam" id="PF06094">
    <property type="entry name" value="GGACT"/>
    <property type="match status" value="1"/>
</dbReference>
<dbReference type="InterPro" id="IPR013024">
    <property type="entry name" value="GGCT-like"/>
</dbReference>
<dbReference type="EMBL" id="AP024355">
    <property type="protein sequence ID" value="BCR06141.1"/>
    <property type="molecule type" value="Genomic_DNA"/>
</dbReference>
<reference evidence="2 3" key="2">
    <citation type="journal article" date="2021" name="Int. J. Syst. Evol. Microbiol.">
        <title>Isolation and Polyphasic Characterization of Desulfuromonas versatilis sp. Nov., an Electrogenic Bacteria Capable of Versatile Metabolism Isolated from a Graphene Oxide-Reducing Enrichment Culture.</title>
        <authorList>
            <person name="Xie L."/>
            <person name="Yoshida N."/>
            <person name="Ishii S."/>
            <person name="Meng L."/>
        </authorList>
    </citation>
    <scope>NUCLEOTIDE SEQUENCE [LARGE SCALE GENOMIC DNA]</scope>
    <source>
        <strain evidence="2 3">NIT-T3</strain>
    </source>
</reference>